<dbReference type="Pfam" id="PF14534">
    <property type="entry name" value="DUF4440"/>
    <property type="match status" value="1"/>
</dbReference>
<comment type="caution">
    <text evidence="2">The sequence shown here is derived from an EMBL/GenBank/DDBJ whole genome shotgun (WGS) entry which is preliminary data.</text>
</comment>
<reference evidence="2" key="1">
    <citation type="submission" date="2023-05" db="EMBL/GenBank/DDBJ databases">
        <title>Anaerotaeda fermentans gen. nov., sp. nov., a novel anaerobic planctomycete of the new family within the order Sedimentisphaerales isolated from Taman Peninsula, Russia.</title>
        <authorList>
            <person name="Khomyakova M.A."/>
            <person name="Merkel A.Y."/>
            <person name="Slobodkin A.I."/>
        </authorList>
    </citation>
    <scope>NUCLEOTIDE SEQUENCE</scope>
    <source>
        <strain evidence="2">M17dextr</strain>
    </source>
</reference>
<dbReference type="Gene3D" id="3.10.450.50">
    <property type="match status" value="1"/>
</dbReference>
<evidence type="ECO:0000313" key="3">
    <source>
        <dbReference type="Proteomes" id="UP001431776"/>
    </source>
</evidence>
<dbReference type="SUPFAM" id="SSF54427">
    <property type="entry name" value="NTF2-like"/>
    <property type="match status" value="1"/>
</dbReference>
<accession>A0AAW6U051</accession>
<sequence>MDNTVEMQIVEAEERLRAAMLDSDVGTLDELLAPELIFTNHLGGVIGKEDDLAAHRSATVEVHELTPSEREIRVYDDVAIVSVRVHLSGRYAGVASEGDFRFTRVWALSPDRVWQVVAGHSGLVA</sequence>
<protein>
    <submittedName>
        <fullName evidence="2">Nuclear transport factor 2 family protein</fullName>
    </submittedName>
</protein>
<dbReference type="AlphaFoldDB" id="A0AAW6U051"/>
<keyword evidence="3" id="KW-1185">Reference proteome</keyword>
<feature type="domain" description="DUF4440" evidence="1">
    <location>
        <begin position="9"/>
        <end position="116"/>
    </location>
</feature>
<dbReference type="InterPro" id="IPR027843">
    <property type="entry name" value="DUF4440"/>
</dbReference>
<organism evidence="2 3">
    <name type="scientific">Anaerobaca lacustris</name>
    <dbReference type="NCBI Taxonomy" id="3044600"/>
    <lineage>
        <taxon>Bacteria</taxon>
        <taxon>Pseudomonadati</taxon>
        <taxon>Planctomycetota</taxon>
        <taxon>Phycisphaerae</taxon>
        <taxon>Sedimentisphaerales</taxon>
        <taxon>Anaerobacaceae</taxon>
        <taxon>Anaerobaca</taxon>
    </lineage>
</organism>
<dbReference type="EMBL" id="JASCXX010000010">
    <property type="protein sequence ID" value="MDI6449456.1"/>
    <property type="molecule type" value="Genomic_DNA"/>
</dbReference>
<evidence type="ECO:0000313" key="2">
    <source>
        <dbReference type="EMBL" id="MDI6449456.1"/>
    </source>
</evidence>
<dbReference type="RefSeq" id="WP_349244862.1">
    <property type="nucleotide sequence ID" value="NZ_JASCXX010000010.1"/>
</dbReference>
<proteinExistence type="predicted"/>
<dbReference type="Proteomes" id="UP001431776">
    <property type="component" value="Unassembled WGS sequence"/>
</dbReference>
<gene>
    <name evidence="2" type="ORF">QJ522_10420</name>
</gene>
<dbReference type="InterPro" id="IPR032710">
    <property type="entry name" value="NTF2-like_dom_sf"/>
</dbReference>
<evidence type="ECO:0000259" key="1">
    <source>
        <dbReference type="Pfam" id="PF14534"/>
    </source>
</evidence>
<name>A0AAW6U051_9BACT</name>